<proteinExistence type="predicted"/>
<dbReference type="Proteomes" id="UP000309984">
    <property type="component" value="Unassembled WGS sequence"/>
</dbReference>
<gene>
    <name evidence="1" type="ORF">C1S79_14615</name>
</gene>
<accession>A0A7I7ZHG1</accession>
<keyword evidence="2" id="KW-1185">Reference proteome</keyword>
<organism evidence="1 2">
    <name type="scientific">Mycolicibacterium phocaicum</name>
    <dbReference type="NCBI Taxonomy" id="319706"/>
    <lineage>
        <taxon>Bacteria</taxon>
        <taxon>Bacillati</taxon>
        <taxon>Actinomycetota</taxon>
        <taxon>Actinomycetes</taxon>
        <taxon>Mycobacteriales</taxon>
        <taxon>Mycobacteriaceae</taxon>
        <taxon>Mycolicibacterium</taxon>
    </lineage>
</organism>
<sequence length="90" mass="10310">MTVLHEPVRDTARADWIAGVAEKLALREGRHDMARDMEIMHWCREAATRFTDARIQAFVPVLVERIVGDRIRRDRIGRGCAPAVMERAGR</sequence>
<evidence type="ECO:0000313" key="1">
    <source>
        <dbReference type="EMBL" id="TLH67095.1"/>
    </source>
</evidence>
<protein>
    <submittedName>
        <fullName evidence="1">Uncharacterized protein</fullName>
    </submittedName>
</protein>
<comment type="caution">
    <text evidence="1">The sequence shown here is derived from an EMBL/GenBank/DDBJ whole genome shotgun (WGS) entry which is preliminary data.</text>
</comment>
<evidence type="ECO:0000313" key="2">
    <source>
        <dbReference type="Proteomes" id="UP000309984"/>
    </source>
</evidence>
<dbReference type="RefSeq" id="WP_138249457.1">
    <property type="nucleotide sequence ID" value="NZ_AP022616.1"/>
</dbReference>
<dbReference type="NCBIfam" id="NF046112">
    <property type="entry name" value="MSMEG_6209_Nter"/>
    <property type="match status" value="1"/>
</dbReference>
<dbReference type="AlphaFoldDB" id="A0A7I7ZHG1"/>
<name>A0A7I7ZHG1_9MYCO</name>
<dbReference type="EMBL" id="POTM01000036">
    <property type="protein sequence ID" value="TLH67095.1"/>
    <property type="molecule type" value="Genomic_DNA"/>
</dbReference>
<reference evidence="1 2" key="1">
    <citation type="submission" date="2018-01" db="EMBL/GenBank/DDBJ databases">
        <title>Comparative genomics of Mycobacterium mucogenicum and Mycobacterium neoaurum clade members emphasizing tRNA and non-coding RNA.</title>
        <authorList>
            <person name="Behra P.R.K."/>
            <person name="Pettersson B.M.F."/>
            <person name="Das S."/>
            <person name="Dasgupta S."/>
            <person name="Kirsebom L.A."/>
        </authorList>
    </citation>
    <scope>NUCLEOTIDE SEQUENCE [LARGE SCALE GENOMIC DNA]</scope>
    <source>
        <strain evidence="1 2">DSM 45104</strain>
    </source>
</reference>